<dbReference type="RefSeq" id="WP_146353613.1">
    <property type="nucleotide sequence ID" value="NZ_VOBR01000012.1"/>
</dbReference>
<reference evidence="7 8" key="1">
    <citation type="submission" date="2019-07" db="EMBL/GenBank/DDBJ databases">
        <title>Lentzea xizangensis sp. nov., isolated from Qinghai-Tibetan Plateau Soils.</title>
        <authorList>
            <person name="Huang J."/>
        </authorList>
    </citation>
    <scope>NUCLEOTIDE SEQUENCE [LARGE SCALE GENOMIC DNA]</scope>
    <source>
        <strain evidence="7 8">FXJ1.1311</strain>
    </source>
</reference>
<dbReference type="Proteomes" id="UP000316639">
    <property type="component" value="Unassembled WGS sequence"/>
</dbReference>
<evidence type="ECO:0000256" key="3">
    <source>
        <dbReference type="ARBA" id="ARBA00022827"/>
    </source>
</evidence>
<dbReference type="InterPro" id="IPR002938">
    <property type="entry name" value="FAD-bd"/>
</dbReference>
<dbReference type="PRINTS" id="PR00420">
    <property type="entry name" value="RNGMNOXGNASE"/>
</dbReference>
<sequence>MDVLVVGGGIGGVATALSLARRGISATVLERAPVIEEVGAGLQVGPNAWRMLTRLGVIDRLDASAVRPSRAVMKDIYTGEEITSLDFGAGFVERYGAPYTVMHRADLLSALIDGCAATGLVRLEAGKEVVHVEQTGDDATVRCSDGSTYTADALVGADGLRSTVRRFVLDDEQPVVDTYVVYRGPGPRPDGVEDAVTLHVGDGIHYMQYPVRGGQVLNRVASFKPQGTGDAAEFLERFAGACEYVRDAIAEFDLSRQWPLCDREPRGGWAHGRITLLGDAAHPMHQYLAQGACQALEDAVALGDVLGESGVDVPGAFKKYEEARFPRTSRVQRTTRLMGELCHLGGVGAQLRDHVLATRAADDYSHVEWLYAEGDA</sequence>
<gene>
    <name evidence="7" type="ORF">FKR81_19940</name>
</gene>
<dbReference type="GO" id="GO:0004497">
    <property type="term" value="F:monooxygenase activity"/>
    <property type="evidence" value="ECO:0007669"/>
    <property type="project" value="UniProtKB-KW"/>
</dbReference>
<keyword evidence="4" id="KW-0560">Oxidoreductase</keyword>
<dbReference type="PANTHER" id="PTHR13789">
    <property type="entry name" value="MONOOXYGENASE"/>
    <property type="match status" value="1"/>
</dbReference>
<evidence type="ECO:0000256" key="2">
    <source>
        <dbReference type="ARBA" id="ARBA00022630"/>
    </source>
</evidence>
<dbReference type="OrthoDB" id="9782160at2"/>
<dbReference type="Pfam" id="PF01494">
    <property type="entry name" value="FAD_binding_3"/>
    <property type="match status" value="2"/>
</dbReference>
<evidence type="ECO:0000313" key="7">
    <source>
        <dbReference type="EMBL" id="TWP50451.1"/>
    </source>
</evidence>
<keyword evidence="2" id="KW-0285">Flavoprotein</keyword>
<evidence type="ECO:0000256" key="4">
    <source>
        <dbReference type="ARBA" id="ARBA00023002"/>
    </source>
</evidence>
<name>A0A563ESF3_9PSEU</name>
<dbReference type="Gene3D" id="3.50.50.60">
    <property type="entry name" value="FAD/NAD(P)-binding domain"/>
    <property type="match status" value="1"/>
</dbReference>
<evidence type="ECO:0000259" key="6">
    <source>
        <dbReference type="Pfam" id="PF01494"/>
    </source>
</evidence>
<keyword evidence="3" id="KW-0274">FAD</keyword>
<dbReference type="PANTHER" id="PTHR13789:SF318">
    <property type="entry name" value="GERANYLGERANYL DIPHOSPHATE REDUCTASE"/>
    <property type="match status" value="1"/>
</dbReference>
<dbReference type="InterPro" id="IPR050493">
    <property type="entry name" value="FAD-dep_Monooxygenase_BioMet"/>
</dbReference>
<comment type="caution">
    <text evidence="7">The sequence shown here is derived from an EMBL/GenBank/DDBJ whole genome shotgun (WGS) entry which is preliminary data.</text>
</comment>
<dbReference type="GO" id="GO:0071949">
    <property type="term" value="F:FAD binding"/>
    <property type="evidence" value="ECO:0007669"/>
    <property type="project" value="InterPro"/>
</dbReference>
<feature type="domain" description="FAD-binding" evidence="6">
    <location>
        <begin position="269"/>
        <end position="333"/>
    </location>
</feature>
<evidence type="ECO:0000313" key="8">
    <source>
        <dbReference type="Proteomes" id="UP000316639"/>
    </source>
</evidence>
<protein>
    <submittedName>
        <fullName evidence="7">FAD-dependent oxidoreductase</fullName>
    </submittedName>
</protein>
<evidence type="ECO:0000256" key="5">
    <source>
        <dbReference type="ARBA" id="ARBA00023033"/>
    </source>
</evidence>
<organism evidence="7 8">
    <name type="scientific">Lentzea tibetensis</name>
    <dbReference type="NCBI Taxonomy" id="2591470"/>
    <lineage>
        <taxon>Bacteria</taxon>
        <taxon>Bacillati</taxon>
        <taxon>Actinomycetota</taxon>
        <taxon>Actinomycetes</taxon>
        <taxon>Pseudonocardiales</taxon>
        <taxon>Pseudonocardiaceae</taxon>
        <taxon>Lentzea</taxon>
    </lineage>
</organism>
<dbReference type="InterPro" id="IPR036188">
    <property type="entry name" value="FAD/NAD-bd_sf"/>
</dbReference>
<dbReference type="AlphaFoldDB" id="A0A563ESF3"/>
<dbReference type="EMBL" id="VOBR01000012">
    <property type="protein sequence ID" value="TWP50451.1"/>
    <property type="molecule type" value="Genomic_DNA"/>
</dbReference>
<dbReference type="SUPFAM" id="SSF51905">
    <property type="entry name" value="FAD/NAD(P)-binding domain"/>
    <property type="match status" value="1"/>
</dbReference>
<feature type="domain" description="FAD-binding" evidence="6">
    <location>
        <begin position="2"/>
        <end position="166"/>
    </location>
</feature>
<comment type="cofactor">
    <cofactor evidence="1">
        <name>FAD</name>
        <dbReference type="ChEBI" id="CHEBI:57692"/>
    </cofactor>
</comment>
<evidence type="ECO:0000256" key="1">
    <source>
        <dbReference type="ARBA" id="ARBA00001974"/>
    </source>
</evidence>
<dbReference type="SUPFAM" id="SSF54373">
    <property type="entry name" value="FAD-linked reductases, C-terminal domain"/>
    <property type="match status" value="1"/>
</dbReference>
<keyword evidence="8" id="KW-1185">Reference proteome</keyword>
<accession>A0A563ESF3</accession>
<keyword evidence="5" id="KW-0503">Monooxygenase</keyword>
<proteinExistence type="predicted"/>